<accession>A0A1T4WXP7</accession>
<evidence type="ECO:0000259" key="3">
    <source>
        <dbReference type="Pfam" id="PF00582"/>
    </source>
</evidence>
<comment type="similarity">
    <text evidence="1">Belongs to the universal stress protein A family.</text>
</comment>
<dbReference type="PANTHER" id="PTHR46268:SF6">
    <property type="entry name" value="UNIVERSAL STRESS PROTEIN UP12"/>
    <property type="match status" value="1"/>
</dbReference>
<protein>
    <submittedName>
        <fullName evidence="4">Nucleotide-binding universal stress protein, UspA family</fullName>
    </submittedName>
</protein>
<dbReference type="InterPro" id="IPR006016">
    <property type="entry name" value="UspA"/>
</dbReference>
<sequence>MTCCRRIAANAVGRVVLYARAVSGKAVVGDRVAVLLAEKSRESNVLQRAAVKVSLNEPKKKLLDMFAYMRNYGTSEVHLVHVRTRTNFREREKAEHALEELGTEVNELGMASAFSIRNGYAPRVMTEVAAKVRADYLALYWKPKALLRHALLGSIDSDILRMSNMPVFIYNPKLFRPVVELESVLYATDFRFTDAVAMPYLKSSRFKARILYLLHVGERAPDPDTEAARRESALENLRRLAGECAHAYDHVEVIETLGSVRSQIVRQAKAKKVDLIVAGKSDKPGTMSRLVGSTAEVLPHRAHCSVFIIPSVCGLPRADEVEASEVPAPGPENGSAPTEADHA</sequence>
<evidence type="ECO:0000313" key="5">
    <source>
        <dbReference type="Proteomes" id="UP000190027"/>
    </source>
</evidence>
<name>A0A1T4WXP7_9BACT</name>
<evidence type="ECO:0000313" key="4">
    <source>
        <dbReference type="EMBL" id="SKA82086.1"/>
    </source>
</evidence>
<keyword evidence="5" id="KW-1185">Reference proteome</keyword>
<reference evidence="4 5" key="1">
    <citation type="submission" date="2017-02" db="EMBL/GenBank/DDBJ databases">
        <authorList>
            <person name="Peterson S.W."/>
        </authorList>
    </citation>
    <scope>NUCLEOTIDE SEQUENCE [LARGE SCALE GENOMIC DNA]</scope>
    <source>
        <strain evidence="4 5">DSM 16080</strain>
    </source>
</reference>
<dbReference type="CDD" id="cd00293">
    <property type="entry name" value="USP-like"/>
    <property type="match status" value="2"/>
</dbReference>
<dbReference type="PANTHER" id="PTHR46268">
    <property type="entry name" value="STRESS RESPONSE PROTEIN NHAX"/>
    <property type="match status" value="1"/>
</dbReference>
<evidence type="ECO:0000256" key="1">
    <source>
        <dbReference type="ARBA" id="ARBA00008791"/>
    </source>
</evidence>
<organism evidence="4 5">
    <name type="scientific">Paucidesulfovibrio gracilis DSM 16080</name>
    <dbReference type="NCBI Taxonomy" id="1121449"/>
    <lineage>
        <taxon>Bacteria</taxon>
        <taxon>Pseudomonadati</taxon>
        <taxon>Thermodesulfobacteriota</taxon>
        <taxon>Desulfovibrionia</taxon>
        <taxon>Desulfovibrionales</taxon>
        <taxon>Desulfovibrionaceae</taxon>
        <taxon>Paucidesulfovibrio</taxon>
    </lineage>
</organism>
<dbReference type="STRING" id="1121449.SAMN02745704_01501"/>
<dbReference type="SUPFAM" id="SSF52402">
    <property type="entry name" value="Adenine nucleotide alpha hydrolases-like"/>
    <property type="match status" value="2"/>
</dbReference>
<dbReference type="Pfam" id="PF00582">
    <property type="entry name" value="Usp"/>
    <property type="match status" value="1"/>
</dbReference>
<dbReference type="Proteomes" id="UP000190027">
    <property type="component" value="Unassembled WGS sequence"/>
</dbReference>
<dbReference type="InterPro" id="IPR014729">
    <property type="entry name" value="Rossmann-like_a/b/a_fold"/>
</dbReference>
<feature type="region of interest" description="Disordered" evidence="2">
    <location>
        <begin position="322"/>
        <end position="343"/>
    </location>
</feature>
<dbReference type="Gene3D" id="3.40.50.620">
    <property type="entry name" value="HUPs"/>
    <property type="match status" value="2"/>
</dbReference>
<feature type="domain" description="UspA" evidence="3">
    <location>
        <begin position="211"/>
        <end position="310"/>
    </location>
</feature>
<dbReference type="AlphaFoldDB" id="A0A1T4WXP7"/>
<evidence type="ECO:0000256" key="2">
    <source>
        <dbReference type="SAM" id="MobiDB-lite"/>
    </source>
</evidence>
<proteinExistence type="inferred from homology"/>
<gene>
    <name evidence="4" type="ORF">SAMN02745704_01501</name>
</gene>
<dbReference type="EMBL" id="FUYC01000005">
    <property type="protein sequence ID" value="SKA82086.1"/>
    <property type="molecule type" value="Genomic_DNA"/>
</dbReference>